<dbReference type="EMBL" id="CP000860">
    <property type="protein sequence ID" value="ACA60070.1"/>
    <property type="molecule type" value="Genomic_DNA"/>
</dbReference>
<dbReference type="Proteomes" id="UP000008544">
    <property type="component" value="Chromosome"/>
</dbReference>
<dbReference type="RefSeq" id="WP_012302651.1">
    <property type="nucleotide sequence ID" value="NC_010424.1"/>
</dbReference>
<dbReference type="SUPFAM" id="SSF81301">
    <property type="entry name" value="Nucleotidyltransferase"/>
    <property type="match status" value="1"/>
</dbReference>
<dbReference type="SUPFAM" id="SSF54631">
    <property type="entry name" value="CBS-domain pair"/>
    <property type="match status" value="1"/>
</dbReference>
<dbReference type="Gene3D" id="2.60.120.10">
    <property type="entry name" value="Jelly Rolls"/>
    <property type="match status" value="1"/>
</dbReference>
<feature type="domain" description="CBS" evidence="4">
    <location>
        <begin position="230"/>
        <end position="286"/>
    </location>
</feature>
<reference evidence="5 6" key="2">
    <citation type="journal article" date="2008" name="Science">
        <title>Environmental genomics reveals a single-species ecosystem deep within Earth.</title>
        <authorList>
            <person name="Chivian D."/>
            <person name="Brodie E.L."/>
            <person name="Alm E.J."/>
            <person name="Culley D.E."/>
            <person name="Dehal P.S."/>
            <person name="Desantis T.Z."/>
            <person name="Gihring T.M."/>
            <person name="Lapidus A."/>
            <person name="Lin L.H."/>
            <person name="Lowry S.R."/>
            <person name="Moser D.P."/>
            <person name="Richardson P.M."/>
            <person name="Southam G."/>
            <person name="Wanger G."/>
            <person name="Pratt L.M."/>
            <person name="Andersen G.L."/>
            <person name="Hazen T.C."/>
            <person name="Brockman F.J."/>
            <person name="Arkin A.P."/>
            <person name="Onstott T.C."/>
        </authorList>
    </citation>
    <scope>NUCLEOTIDE SEQUENCE [LARGE SCALE GENOMIC DNA]</scope>
    <source>
        <strain evidence="5 6">MP104C</strain>
    </source>
</reference>
<protein>
    <submittedName>
        <fullName evidence="5">Cyclic nucleotide-binding protein</fullName>
    </submittedName>
</protein>
<keyword evidence="6" id="KW-1185">Reference proteome</keyword>
<feature type="domain" description="Cyclic nucleotide-binding" evidence="3">
    <location>
        <begin position="12"/>
        <end position="114"/>
    </location>
</feature>
<dbReference type="PANTHER" id="PTHR43080">
    <property type="entry name" value="CBS DOMAIN-CONTAINING PROTEIN CBSX3, MITOCHONDRIAL"/>
    <property type="match status" value="1"/>
</dbReference>
<name>B1I519_DESAP</name>
<dbReference type="InterPro" id="IPR018490">
    <property type="entry name" value="cNMP-bd_dom_sf"/>
</dbReference>
<dbReference type="CDD" id="cd00038">
    <property type="entry name" value="CAP_ED"/>
    <property type="match status" value="1"/>
</dbReference>
<organism evidence="5 6">
    <name type="scientific">Desulforudis audaxviator (strain MP104C)</name>
    <dbReference type="NCBI Taxonomy" id="477974"/>
    <lineage>
        <taxon>Bacteria</taxon>
        <taxon>Bacillati</taxon>
        <taxon>Bacillota</taxon>
        <taxon>Clostridia</taxon>
        <taxon>Thermoanaerobacterales</taxon>
        <taxon>Candidatus Desulforudaceae</taxon>
        <taxon>Candidatus Desulforudis</taxon>
    </lineage>
</organism>
<accession>B1I519</accession>
<dbReference type="Pfam" id="PF00027">
    <property type="entry name" value="cNMP_binding"/>
    <property type="match status" value="1"/>
</dbReference>
<dbReference type="InterPro" id="IPR043519">
    <property type="entry name" value="NT_sf"/>
</dbReference>
<dbReference type="InterPro" id="IPR000595">
    <property type="entry name" value="cNMP-bd_dom"/>
</dbReference>
<keyword evidence="1 2" id="KW-0129">CBS domain</keyword>
<dbReference type="Gene3D" id="3.10.580.10">
    <property type="entry name" value="CBS-domain"/>
    <property type="match status" value="1"/>
</dbReference>
<evidence type="ECO:0000256" key="2">
    <source>
        <dbReference type="PROSITE-ProRule" id="PRU00703"/>
    </source>
</evidence>
<dbReference type="SMART" id="SM00100">
    <property type="entry name" value="cNMP"/>
    <property type="match status" value="1"/>
</dbReference>
<dbReference type="PANTHER" id="PTHR43080:SF2">
    <property type="entry name" value="CBS DOMAIN-CONTAINING PROTEIN"/>
    <property type="match status" value="1"/>
</dbReference>
<dbReference type="InterPro" id="IPR018821">
    <property type="entry name" value="DUF294_put_nucleoTrafse_sb-bd"/>
</dbReference>
<dbReference type="Pfam" id="PF00571">
    <property type="entry name" value="CBS"/>
    <property type="match status" value="2"/>
</dbReference>
<dbReference type="Pfam" id="PF03445">
    <property type="entry name" value="DUF294"/>
    <property type="match status" value="1"/>
</dbReference>
<dbReference type="KEGG" id="dau:Daud_1568"/>
<dbReference type="InterPro" id="IPR005105">
    <property type="entry name" value="GlnD_Uridyltrans_N"/>
</dbReference>
<gene>
    <name evidence="5" type="ordered locus">Daud_1568</name>
</gene>
<dbReference type="SMART" id="SM00116">
    <property type="entry name" value="CBS"/>
    <property type="match status" value="2"/>
</dbReference>
<dbReference type="GO" id="GO:0008773">
    <property type="term" value="F:[protein-PII] uridylyltransferase activity"/>
    <property type="evidence" value="ECO:0007669"/>
    <property type="project" value="InterPro"/>
</dbReference>
<dbReference type="CDD" id="cd05401">
    <property type="entry name" value="NT_GlnE_GlnD_like"/>
    <property type="match status" value="1"/>
</dbReference>
<dbReference type="InterPro" id="IPR000644">
    <property type="entry name" value="CBS_dom"/>
</dbReference>
<dbReference type="eggNOG" id="COG2905">
    <property type="taxonomic scope" value="Bacteria"/>
</dbReference>
<dbReference type="Pfam" id="PF10335">
    <property type="entry name" value="DUF294_C"/>
    <property type="match status" value="1"/>
</dbReference>
<evidence type="ECO:0000259" key="4">
    <source>
        <dbReference type="PROSITE" id="PS51371"/>
    </source>
</evidence>
<dbReference type="InterPro" id="IPR046342">
    <property type="entry name" value="CBS_dom_sf"/>
</dbReference>
<proteinExistence type="predicted"/>
<evidence type="ECO:0000313" key="6">
    <source>
        <dbReference type="Proteomes" id="UP000008544"/>
    </source>
</evidence>
<dbReference type="STRING" id="477974.Daud_1568"/>
<dbReference type="SUPFAM" id="SSF51206">
    <property type="entry name" value="cAMP-binding domain-like"/>
    <property type="match status" value="1"/>
</dbReference>
<evidence type="ECO:0000259" key="3">
    <source>
        <dbReference type="PROSITE" id="PS50042"/>
    </source>
</evidence>
<dbReference type="HOGENOM" id="CLU_027866_1_0_9"/>
<evidence type="ECO:0000256" key="1">
    <source>
        <dbReference type="ARBA" id="ARBA00023122"/>
    </source>
</evidence>
<dbReference type="PROSITE" id="PS50042">
    <property type="entry name" value="CNMP_BINDING_3"/>
    <property type="match status" value="1"/>
</dbReference>
<evidence type="ECO:0000313" key="5">
    <source>
        <dbReference type="EMBL" id="ACA60070.1"/>
    </source>
</evidence>
<dbReference type="InterPro" id="IPR051257">
    <property type="entry name" value="Diverse_CBS-Domain"/>
</dbReference>
<reference evidence="6" key="1">
    <citation type="submission" date="2007-10" db="EMBL/GenBank/DDBJ databases">
        <title>Complete sequence of chromosome of Desulforudis audaxviator MP104C.</title>
        <authorList>
            <person name="Copeland A."/>
            <person name="Lucas S."/>
            <person name="Lapidus A."/>
            <person name="Barry K."/>
            <person name="Glavina del Rio T."/>
            <person name="Dalin E."/>
            <person name="Tice H."/>
            <person name="Bruce D."/>
            <person name="Pitluck S."/>
            <person name="Lowry S.R."/>
            <person name="Larimer F."/>
            <person name="Land M.L."/>
            <person name="Hauser L."/>
            <person name="Kyrpides N."/>
            <person name="Ivanova N.N."/>
            <person name="Richardson P."/>
        </authorList>
    </citation>
    <scope>NUCLEOTIDE SEQUENCE [LARGE SCALE GENOMIC DNA]</scope>
    <source>
        <strain evidence="6">MP104C</strain>
    </source>
</reference>
<sequence length="634" mass="72699">MDFYELLKNTPPFSGLADERIRECVPYLTTEDYLKGTYIFRQGEPHQEHMFFLLSGLVEILLVGDHGEERAVGLLKPGDFFGECLLFTDSYPTTSRTVEESRCLLIPEVCFEDLKSDPDFVGFFSHALAERMRYVYQEMAREQNWPLPWEPRHYRRRLYEIMSSPVVTCLEEHRITEVAQLFAEQEISAVVILDRNGTSRGILTAKDLVRHVLAASDFERQARRSAAALMNEKLVLLPPEAHIYEALLAMMRNQVRHVLVENQGLLLGIVTMGDLVRAQHLDVLRTVDAVERAPSIEDVAARMPDIDRVMGDMVSGDASSEEICTLVTEFYDRVTCRLIRMVEAEMLSEGKGRPPTSYCWLTMGSGGRREQVLRTDQDNALIYDDPQPGEEEKTAAYFLELAGRVVAGLEQCGFRPCPGKVMASYPDWCKPMREWFPTLKKWTLDLNPQMLRLMSIFLDFRPVYGQFAMAHSLRRYVFQRLEKAPVVLHFMARDALSRKVPLNPFRQVVTERSGPHKDQLDLKRAVLIHIVDAVRLFALRDGLLETSTAGRLRQLVDKETLPKDDAEAFQVAYDSILMLRLRLNLRRMAEGKTPSNYVSPRKLTRRELAMVKDAMMAVSRLQKFTGVTFRVEGY</sequence>
<feature type="domain" description="CBS" evidence="4">
    <location>
        <begin position="162"/>
        <end position="218"/>
    </location>
</feature>
<dbReference type="InterPro" id="IPR014710">
    <property type="entry name" value="RmlC-like_jellyroll"/>
</dbReference>
<dbReference type="PROSITE" id="PS51371">
    <property type="entry name" value="CBS"/>
    <property type="match status" value="2"/>
</dbReference>
<dbReference type="AlphaFoldDB" id="B1I519"/>